<dbReference type="OrthoDB" id="9793115at2"/>
<evidence type="ECO:0000313" key="2">
    <source>
        <dbReference type="Proteomes" id="UP000247980"/>
    </source>
</evidence>
<dbReference type="Proteomes" id="UP000247980">
    <property type="component" value="Unassembled WGS sequence"/>
</dbReference>
<evidence type="ECO:0000313" key="1">
    <source>
        <dbReference type="EMBL" id="PYI40262.1"/>
    </source>
</evidence>
<name>A0A2V5IXD1_9MICC</name>
<reference evidence="1 2" key="1">
    <citation type="submission" date="2018-05" db="EMBL/GenBank/DDBJ databases">
        <title>Genetic diversity of glacier-inhabiting Cryobacterium bacteria in China and description of Cryobacterium mengkeensis sp. nov. and Arthrobacter glacialis sp. nov.</title>
        <authorList>
            <person name="Liu Q."/>
            <person name="Xin Y.-H."/>
        </authorList>
    </citation>
    <scope>NUCLEOTIDE SEQUENCE [LARGE SCALE GENOMIC DNA]</scope>
    <source>
        <strain evidence="1 2">B7</strain>
    </source>
</reference>
<dbReference type="RefSeq" id="WP_110483587.1">
    <property type="nucleotide sequence ID" value="NZ_QJVC01000001.1"/>
</dbReference>
<dbReference type="GO" id="GO:0005737">
    <property type="term" value="C:cytoplasm"/>
    <property type="evidence" value="ECO:0007669"/>
    <property type="project" value="TreeGrafter"/>
</dbReference>
<dbReference type="AlphaFoldDB" id="A0A2V5IXD1"/>
<dbReference type="Gene3D" id="3.40.50.1240">
    <property type="entry name" value="Phosphoglycerate mutase-like"/>
    <property type="match status" value="1"/>
</dbReference>
<accession>A0A2V5IXD1</accession>
<dbReference type="InterPro" id="IPR050275">
    <property type="entry name" value="PGM_Phosphatase"/>
</dbReference>
<dbReference type="SUPFAM" id="SSF53254">
    <property type="entry name" value="Phosphoglycerate mutase-like"/>
    <property type="match status" value="1"/>
</dbReference>
<dbReference type="InterPro" id="IPR013078">
    <property type="entry name" value="His_Pase_superF_clade-1"/>
</dbReference>
<organism evidence="1 2">
    <name type="scientific">Arthrobacter psychrolactophilus</name>
    <dbReference type="NCBI Taxonomy" id="92442"/>
    <lineage>
        <taxon>Bacteria</taxon>
        <taxon>Bacillati</taxon>
        <taxon>Actinomycetota</taxon>
        <taxon>Actinomycetes</taxon>
        <taxon>Micrococcales</taxon>
        <taxon>Micrococcaceae</taxon>
        <taxon>Arthrobacter</taxon>
    </lineage>
</organism>
<dbReference type="EMBL" id="QJVC01000001">
    <property type="protein sequence ID" value="PYI40262.1"/>
    <property type="molecule type" value="Genomic_DNA"/>
</dbReference>
<protein>
    <submittedName>
        <fullName evidence="1">Histidine phosphatase family protein</fullName>
    </submittedName>
</protein>
<dbReference type="PROSITE" id="PS00175">
    <property type="entry name" value="PG_MUTASE"/>
    <property type="match status" value="1"/>
</dbReference>
<dbReference type="PANTHER" id="PTHR48100">
    <property type="entry name" value="BROAD-SPECIFICITY PHOSPHATASE YOR283W-RELATED"/>
    <property type="match status" value="1"/>
</dbReference>
<dbReference type="GO" id="GO:0016791">
    <property type="term" value="F:phosphatase activity"/>
    <property type="evidence" value="ECO:0007669"/>
    <property type="project" value="TreeGrafter"/>
</dbReference>
<keyword evidence="2" id="KW-1185">Reference proteome</keyword>
<dbReference type="PANTHER" id="PTHR48100:SF58">
    <property type="entry name" value="PE-PGRS FAMILY PROTEIN PE_PGRS11"/>
    <property type="match status" value="1"/>
</dbReference>
<comment type="caution">
    <text evidence="1">The sequence shown here is derived from an EMBL/GenBank/DDBJ whole genome shotgun (WGS) entry which is preliminary data.</text>
</comment>
<dbReference type="CDD" id="cd07067">
    <property type="entry name" value="HP_PGM_like"/>
    <property type="match status" value="1"/>
</dbReference>
<dbReference type="Pfam" id="PF00300">
    <property type="entry name" value="His_Phos_1"/>
    <property type="match status" value="1"/>
</dbReference>
<gene>
    <name evidence="1" type="ORF">CVS30_01735</name>
</gene>
<proteinExistence type="predicted"/>
<sequence length="209" mass="22234">MRLILIRHGQTPNNVRSLLDTAIPGPGLTAAGLEQAAAVPSALFGQAIDALYISNLTRTALTAAPLAADRALEPILRDGLREISAGSLEMMGDRDSIAAYLFAVKSWIGGDLSVRMPGADTGYEVLERFDAVIAEASSAENVAMVSHGAMIRFWAGYRGINIDWSDTRYHDLSNTGIVTLTGEPTGSMAPGGWHIESWQGAPASEMQVH</sequence>
<dbReference type="SMART" id="SM00855">
    <property type="entry name" value="PGAM"/>
    <property type="match status" value="1"/>
</dbReference>
<dbReference type="InterPro" id="IPR029033">
    <property type="entry name" value="His_PPase_superfam"/>
</dbReference>
<dbReference type="InterPro" id="IPR001345">
    <property type="entry name" value="PG/BPGM_mutase_AS"/>
</dbReference>